<dbReference type="AlphaFoldDB" id="A0A1H6HWK6"/>
<protein>
    <submittedName>
        <fullName evidence="2">Uncharacterized protein</fullName>
    </submittedName>
</protein>
<evidence type="ECO:0000313" key="2">
    <source>
        <dbReference type="EMBL" id="SEH40035.1"/>
    </source>
</evidence>
<reference evidence="2 3" key="1">
    <citation type="submission" date="2016-10" db="EMBL/GenBank/DDBJ databases">
        <authorList>
            <person name="de Groot N.N."/>
        </authorList>
    </citation>
    <scope>NUCLEOTIDE SEQUENCE [LARGE SCALE GENOMIC DNA]</scope>
    <source>
        <strain evidence="2 3">DSM 23031</strain>
    </source>
</reference>
<evidence type="ECO:0000313" key="3">
    <source>
        <dbReference type="Proteomes" id="UP000198561"/>
    </source>
</evidence>
<proteinExistence type="predicted"/>
<keyword evidence="1" id="KW-0472">Membrane</keyword>
<dbReference type="STRING" id="680127.SAMN05421593_3723"/>
<evidence type="ECO:0000256" key="1">
    <source>
        <dbReference type="SAM" id="Phobius"/>
    </source>
</evidence>
<sequence>MLIHDDNIIIWVYICNFKMRNFLVYFLTGLFLLFVVESRIDVKTLRNDYTGHPSHHMPKRANRLNQTFEKLSVQQMADNIDSSTLELTENDFQLSDVWQAVIVFAGVFSLVYIFGLKSYKRSKPDIHGFIFGLSTKRFILIRSIRI</sequence>
<feature type="transmembrane region" description="Helical" evidence="1">
    <location>
        <begin position="22"/>
        <end position="40"/>
    </location>
</feature>
<dbReference type="EMBL" id="FNWQ01000005">
    <property type="protein sequence ID" value="SEH40035.1"/>
    <property type="molecule type" value="Genomic_DNA"/>
</dbReference>
<keyword evidence="1" id="KW-0812">Transmembrane</keyword>
<dbReference type="Proteomes" id="UP000198561">
    <property type="component" value="Unassembled WGS sequence"/>
</dbReference>
<feature type="transmembrane region" description="Helical" evidence="1">
    <location>
        <begin position="97"/>
        <end position="116"/>
    </location>
</feature>
<organism evidence="2 3">
    <name type="scientific">Chryseobacterium culicis</name>
    <dbReference type="NCBI Taxonomy" id="680127"/>
    <lineage>
        <taxon>Bacteria</taxon>
        <taxon>Pseudomonadati</taxon>
        <taxon>Bacteroidota</taxon>
        <taxon>Flavobacteriia</taxon>
        <taxon>Flavobacteriales</taxon>
        <taxon>Weeksellaceae</taxon>
        <taxon>Chryseobacterium group</taxon>
        <taxon>Chryseobacterium</taxon>
    </lineage>
</organism>
<gene>
    <name evidence="2" type="ORF">SAMN05421593_3723</name>
</gene>
<accession>A0A1H6HWK6</accession>
<keyword evidence="1" id="KW-1133">Transmembrane helix</keyword>
<name>A0A1H6HWK6_CHRCI</name>